<evidence type="ECO:0000313" key="1">
    <source>
        <dbReference type="EMBL" id="CAB4124033.1"/>
    </source>
</evidence>
<name>A0A6J5KSK2_9CAUD</name>
<gene>
    <name evidence="1" type="ORF">UFOVP45_108</name>
</gene>
<protein>
    <submittedName>
        <fullName evidence="1">Uncharacterized protein</fullName>
    </submittedName>
</protein>
<accession>A0A6J5KSK2</accession>
<reference evidence="1" key="1">
    <citation type="submission" date="2020-04" db="EMBL/GenBank/DDBJ databases">
        <authorList>
            <person name="Chiriac C."/>
            <person name="Salcher M."/>
            <person name="Ghai R."/>
            <person name="Kavagutti S V."/>
        </authorList>
    </citation>
    <scope>NUCLEOTIDE SEQUENCE</scope>
</reference>
<organism evidence="1">
    <name type="scientific">uncultured Caudovirales phage</name>
    <dbReference type="NCBI Taxonomy" id="2100421"/>
    <lineage>
        <taxon>Viruses</taxon>
        <taxon>Duplodnaviria</taxon>
        <taxon>Heunggongvirae</taxon>
        <taxon>Uroviricota</taxon>
        <taxon>Caudoviricetes</taxon>
        <taxon>Peduoviridae</taxon>
        <taxon>Maltschvirus</taxon>
        <taxon>Maltschvirus maltsch</taxon>
    </lineage>
</organism>
<proteinExistence type="predicted"/>
<dbReference type="EMBL" id="LR796175">
    <property type="protein sequence ID" value="CAB4124033.1"/>
    <property type="molecule type" value="Genomic_DNA"/>
</dbReference>
<sequence>MFGFLKRNKKQDIVEQSIEAVKVGANPEWLAEALDAVERLAGIHAEFTTDAVWAVLKTSTPEKRAMGAVMRTATHRGIIAPTESFTPSLRIASHRRPLRVWKSLVKN</sequence>